<dbReference type="EMBL" id="GBXM01106863">
    <property type="protein sequence ID" value="JAH01714.1"/>
    <property type="molecule type" value="Transcribed_RNA"/>
</dbReference>
<protein>
    <submittedName>
        <fullName evidence="1">Uncharacterized protein</fullName>
    </submittedName>
</protein>
<accession>A0A0E9PB08</accession>
<name>A0A0E9PB08_ANGAN</name>
<evidence type="ECO:0000313" key="1">
    <source>
        <dbReference type="EMBL" id="JAH01714.1"/>
    </source>
</evidence>
<sequence>MTAITPMTMMMMMSNTTQTIITTGGSGSNATIWSLTAKLTGLLQLHM</sequence>
<reference evidence="1" key="2">
    <citation type="journal article" date="2015" name="Fish Shellfish Immunol.">
        <title>Early steps in the European eel (Anguilla anguilla)-Vibrio vulnificus interaction in the gills: Role of the RtxA13 toxin.</title>
        <authorList>
            <person name="Callol A."/>
            <person name="Pajuelo D."/>
            <person name="Ebbesson L."/>
            <person name="Teles M."/>
            <person name="MacKenzie S."/>
            <person name="Amaro C."/>
        </authorList>
    </citation>
    <scope>NUCLEOTIDE SEQUENCE</scope>
</reference>
<proteinExistence type="predicted"/>
<reference evidence="1" key="1">
    <citation type="submission" date="2014-11" db="EMBL/GenBank/DDBJ databases">
        <authorList>
            <person name="Amaro Gonzalez C."/>
        </authorList>
    </citation>
    <scope>NUCLEOTIDE SEQUENCE</scope>
</reference>
<dbReference type="AlphaFoldDB" id="A0A0E9PB08"/>
<organism evidence="1">
    <name type="scientific">Anguilla anguilla</name>
    <name type="common">European freshwater eel</name>
    <name type="synonym">Muraena anguilla</name>
    <dbReference type="NCBI Taxonomy" id="7936"/>
    <lineage>
        <taxon>Eukaryota</taxon>
        <taxon>Metazoa</taxon>
        <taxon>Chordata</taxon>
        <taxon>Craniata</taxon>
        <taxon>Vertebrata</taxon>
        <taxon>Euteleostomi</taxon>
        <taxon>Actinopterygii</taxon>
        <taxon>Neopterygii</taxon>
        <taxon>Teleostei</taxon>
        <taxon>Anguilliformes</taxon>
        <taxon>Anguillidae</taxon>
        <taxon>Anguilla</taxon>
    </lineage>
</organism>